<feature type="compositionally biased region" description="Polar residues" evidence="1">
    <location>
        <begin position="67"/>
        <end position="85"/>
    </location>
</feature>
<accession>A0ABR2L3Y0</accession>
<reference evidence="2 3" key="1">
    <citation type="submission" date="2024-04" db="EMBL/GenBank/DDBJ databases">
        <title>Tritrichomonas musculus Genome.</title>
        <authorList>
            <person name="Alves-Ferreira E."/>
            <person name="Grigg M."/>
            <person name="Lorenzi H."/>
            <person name="Galac M."/>
        </authorList>
    </citation>
    <scope>NUCLEOTIDE SEQUENCE [LARGE SCALE GENOMIC DNA]</scope>
    <source>
        <strain evidence="2 3">EAF2021</strain>
    </source>
</reference>
<name>A0ABR2L3Y0_9EUKA</name>
<feature type="compositionally biased region" description="Low complexity" evidence="1">
    <location>
        <begin position="236"/>
        <end position="246"/>
    </location>
</feature>
<feature type="region of interest" description="Disordered" evidence="1">
    <location>
        <begin position="224"/>
        <end position="246"/>
    </location>
</feature>
<gene>
    <name evidence="2" type="ORF">M9Y10_000299</name>
</gene>
<dbReference type="Proteomes" id="UP001470230">
    <property type="component" value="Unassembled WGS sequence"/>
</dbReference>
<organism evidence="2 3">
    <name type="scientific">Tritrichomonas musculus</name>
    <dbReference type="NCBI Taxonomy" id="1915356"/>
    <lineage>
        <taxon>Eukaryota</taxon>
        <taxon>Metamonada</taxon>
        <taxon>Parabasalia</taxon>
        <taxon>Tritrichomonadida</taxon>
        <taxon>Tritrichomonadidae</taxon>
        <taxon>Tritrichomonas</taxon>
    </lineage>
</organism>
<feature type="region of interest" description="Disordered" evidence="1">
    <location>
        <begin position="65"/>
        <end position="121"/>
    </location>
</feature>
<evidence type="ECO:0000313" key="3">
    <source>
        <dbReference type="Proteomes" id="UP001470230"/>
    </source>
</evidence>
<dbReference type="EMBL" id="JAPFFF010000001">
    <property type="protein sequence ID" value="KAK8898039.1"/>
    <property type="molecule type" value="Genomic_DNA"/>
</dbReference>
<sequence length="345" mass="38933">MIKQKNYSRSYHKSTWGHIFIVDPPNPTIVLSFDDRGRLNKNFKIKAQRRDLKVLYEKIIKKDQEKQLSSSDSTADVSQNLSESLKSTEKEKPSDQVTPKESSQKKSRPIPQNMNLPKQNFPPAYFLNPIYRQPQFLYPNPQMMQPNPPMQALNSTMFYSQPPFSNQMIPVNPQPPNIHQPPQPIVQNMEIPSSISLNNNSSTKISLTPEQTTEILQTNISFSTEENTDAPPPPQAISIAPSSLSQDDQSTNQFSISIVPSEFSLIKALNEEVLLSGAPFISQIPSDQITIQNPDIQMNGLNNEFSLIRALNTEVPSSQSIFKKFSENQEEKETPSLLSSSFNIL</sequence>
<evidence type="ECO:0000256" key="1">
    <source>
        <dbReference type="SAM" id="MobiDB-lite"/>
    </source>
</evidence>
<protein>
    <submittedName>
        <fullName evidence="2">Uncharacterized protein</fullName>
    </submittedName>
</protein>
<proteinExistence type="predicted"/>
<comment type="caution">
    <text evidence="2">The sequence shown here is derived from an EMBL/GenBank/DDBJ whole genome shotgun (WGS) entry which is preliminary data.</text>
</comment>
<keyword evidence="3" id="KW-1185">Reference proteome</keyword>
<evidence type="ECO:0000313" key="2">
    <source>
        <dbReference type="EMBL" id="KAK8898039.1"/>
    </source>
</evidence>